<protein>
    <submittedName>
        <fullName evidence="1">CLUMA_CG006657, isoform A</fullName>
    </submittedName>
</protein>
<keyword evidence="2" id="KW-1185">Reference proteome</keyword>
<evidence type="ECO:0000313" key="1">
    <source>
        <dbReference type="EMBL" id="CRK93138.1"/>
    </source>
</evidence>
<dbReference type="AlphaFoldDB" id="A0A1J1I027"/>
<accession>A0A1J1I027</accession>
<gene>
    <name evidence="1" type="ORF">CLUMA_CG006657</name>
</gene>
<organism evidence="1 2">
    <name type="scientific">Clunio marinus</name>
    <dbReference type="NCBI Taxonomy" id="568069"/>
    <lineage>
        <taxon>Eukaryota</taxon>
        <taxon>Metazoa</taxon>
        <taxon>Ecdysozoa</taxon>
        <taxon>Arthropoda</taxon>
        <taxon>Hexapoda</taxon>
        <taxon>Insecta</taxon>
        <taxon>Pterygota</taxon>
        <taxon>Neoptera</taxon>
        <taxon>Endopterygota</taxon>
        <taxon>Diptera</taxon>
        <taxon>Nematocera</taxon>
        <taxon>Chironomoidea</taxon>
        <taxon>Chironomidae</taxon>
        <taxon>Clunio</taxon>
    </lineage>
</organism>
<evidence type="ECO:0000313" key="2">
    <source>
        <dbReference type="Proteomes" id="UP000183832"/>
    </source>
</evidence>
<proteinExistence type="predicted"/>
<dbReference type="EMBL" id="CVRI01000036">
    <property type="protein sequence ID" value="CRK93138.1"/>
    <property type="molecule type" value="Genomic_DNA"/>
</dbReference>
<reference evidence="1 2" key="1">
    <citation type="submission" date="2015-04" db="EMBL/GenBank/DDBJ databases">
        <authorList>
            <person name="Syromyatnikov M.Y."/>
            <person name="Popov V.N."/>
        </authorList>
    </citation>
    <scope>NUCLEOTIDE SEQUENCE [LARGE SCALE GENOMIC DNA]</scope>
</reference>
<sequence>MISGFRNISRAEILQIACLIKQVSLQNKDVNPFLFHFTYILRVHKQSGTHIHTTIDHLATL</sequence>
<dbReference type="Proteomes" id="UP000183832">
    <property type="component" value="Unassembled WGS sequence"/>
</dbReference>
<name>A0A1J1I027_9DIPT</name>